<dbReference type="Pfam" id="PF00248">
    <property type="entry name" value="Aldo_ket_red"/>
    <property type="match status" value="1"/>
</dbReference>
<dbReference type="SUPFAM" id="SSF51430">
    <property type="entry name" value="NAD(P)-linked oxidoreductase"/>
    <property type="match status" value="1"/>
</dbReference>
<accession>L9XCP0</accession>
<dbReference type="AlphaFoldDB" id="L9XCP0"/>
<feature type="domain" description="NADP-dependent oxidoreductase" evidence="2">
    <location>
        <begin position="15"/>
        <end position="313"/>
    </location>
</feature>
<protein>
    <submittedName>
        <fullName evidence="3">Aryl-alcohol dehydrogenase</fullName>
    </submittedName>
</protein>
<organism evidence="3 4">
    <name type="scientific">Natronococcus amylolyticus DSM 10524</name>
    <dbReference type="NCBI Taxonomy" id="1227497"/>
    <lineage>
        <taxon>Archaea</taxon>
        <taxon>Methanobacteriati</taxon>
        <taxon>Methanobacteriota</taxon>
        <taxon>Stenosarchaea group</taxon>
        <taxon>Halobacteria</taxon>
        <taxon>Halobacteriales</taxon>
        <taxon>Natrialbaceae</taxon>
        <taxon>Natronococcus</taxon>
    </lineage>
</organism>
<evidence type="ECO:0000259" key="2">
    <source>
        <dbReference type="Pfam" id="PF00248"/>
    </source>
</evidence>
<evidence type="ECO:0000313" key="4">
    <source>
        <dbReference type="Proteomes" id="UP000011688"/>
    </source>
</evidence>
<dbReference type="InterPro" id="IPR020471">
    <property type="entry name" value="AKR"/>
</dbReference>
<keyword evidence="1" id="KW-0560">Oxidoreductase</keyword>
<dbReference type="PRINTS" id="PR00069">
    <property type="entry name" value="ALDKETRDTASE"/>
</dbReference>
<dbReference type="PATRIC" id="fig|1227497.3.peg.1585"/>
<reference evidence="3 4" key="1">
    <citation type="journal article" date="2014" name="PLoS Genet.">
        <title>Phylogenetically driven sequencing of extremely halophilic archaea reveals strategies for static and dynamic osmo-response.</title>
        <authorList>
            <person name="Becker E.A."/>
            <person name="Seitzer P.M."/>
            <person name="Tritt A."/>
            <person name="Larsen D."/>
            <person name="Krusor M."/>
            <person name="Yao A.I."/>
            <person name="Wu D."/>
            <person name="Madern D."/>
            <person name="Eisen J.A."/>
            <person name="Darling A.E."/>
            <person name="Facciotti M.T."/>
        </authorList>
    </citation>
    <scope>NUCLEOTIDE SEQUENCE [LARGE SCALE GENOMIC DNA]</scope>
    <source>
        <strain evidence="3 4">DSM 10524</strain>
    </source>
</reference>
<dbReference type="GO" id="GO:0005829">
    <property type="term" value="C:cytosol"/>
    <property type="evidence" value="ECO:0007669"/>
    <property type="project" value="UniProtKB-ARBA"/>
</dbReference>
<dbReference type="Gene3D" id="3.20.20.100">
    <property type="entry name" value="NADP-dependent oxidoreductase domain"/>
    <property type="match status" value="1"/>
</dbReference>
<evidence type="ECO:0000256" key="1">
    <source>
        <dbReference type="ARBA" id="ARBA00023002"/>
    </source>
</evidence>
<dbReference type="GO" id="GO:0016491">
    <property type="term" value="F:oxidoreductase activity"/>
    <property type="evidence" value="ECO:0007669"/>
    <property type="project" value="UniProtKB-KW"/>
</dbReference>
<dbReference type="InterPro" id="IPR036812">
    <property type="entry name" value="NAD(P)_OxRdtase_dom_sf"/>
</dbReference>
<dbReference type="CDD" id="cd19079">
    <property type="entry name" value="AKR_EcYajO-like"/>
    <property type="match status" value="1"/>
</dbReference>
<dbReference type="RefSeq" id="WP_005554984.1">
    <property type="nucleotide sequence ID" value="NZ_AOIB01000016.1"/>
</dbReference>
<keyword evidence="4" id="KW-1185">Reference proteome</keyword>
<name>L9XCP0_9EURY</name>
<dbReference type="OrthoDB" id="7236at2157"/>
<gene>
    <name evidence="3" type="ORF">C491_07691</name>
</gene>
<dbReference type="InterPro" id="IPR050523">
    <property type="entry name" value="AKR_Detox_Biosynth"/>
</dbReference>
<evidence type="ECO:0000313" key="3">
    <source>
        <dbReference type="EMBL" id="ELY59206.1"/>
    </source>
</evidence>
<comment type="caution">
    <text evidence="3">The sequence shown here is derived from an EMBL/GenBank/DDBJ whole genome shotgun (WGS) entry which is preliminary data.</text>
</comment>
<dbReference type="PANTHER" id="PTHR43364">
    <property type="entry name" value="NADH-SPECIFIC METHYLGLYOXAL REDUCTASE-RELATED"/>
    <property type="match status" value="1"/>
</dbReference>
<proteinExistence type="predicted"/>
<dbReference type="FunFam" id="3.20.20.100:FF:000004">
    <property type="entry name" value="Oxidoreductase, aldo/keto reductase"/>
    <property type="match status" value="1"/>
</dbReference>
<dbReference type="EMBL" id="AOIB01000016">
    <property type="protein sequence ID" value="ELY59206.1"/>
    <property type="molecule type" value="Genomic_DNA"/>
</dbReference>
<dbReference type="PANTHER" id="PTHR43364:SF4">
    <property type="entry name" value="NAD(P)-LINKED OXIDOREDUCTASE SUPERFAMILY PROTEIN"/>
    <property type="match status" value="1"/>
</dbReference>
<dbReference type="Proteomes" id="UP000011688">
    <property type="component" value="Unassembled WGS sequence"/>
</dbReference>
<dbReference type="STRING" id="1227497.C491_07691"/>
<dbReference type="InterPro" id="IPR023210">
    <property type="entry name" value="NADP_OxRdtase_dom"/>
</dbReference>
<dbReference type="eggNOG" id="arCOG01617">
    <property type="taxonomic scope" value="Archaea"/>
</dbReference>
<sequence>MEYTTLGSTGTTVSKICLGCMSFGSGQDWMLDEEEGRELLEQAIDLGINFFDTANVYSAGESEAILGDVLADYDRDEFVVASKVRFPGANDHRNAEGLSRKTIEQELEASLDRLGLDTLDLYQIHRWDYDTPIETTMRALDDAVRRGQVRHLGASSMWAHQFLEARRVSEREGLAPFETMQNLYHLAYREEEREMFPVCRKYDVATMPWSPLGAGYLARPHEEFRTTTRADHEVENAGVPYHEFPASEAINERVGELADDRGVTMAQIALAWQFENDNTTAPIVGTSSVKHLEEAVEALEISLSDSDVEYLEEPYEPVPVYGHD</sequence>